<evidence type="ECO:0000313" key="6">
    <source>
        <dbReference type="EMBL" id="MFE8696497.1"/>
    </source>
</evidence>
<comment type="caution">
    <text evidence="6">The sequence shown here is derived from an EMBL/GenBank/DDBJ whole genome shotgun (WGS) entry which is preliminary data.</text>
</comment>
<evidence type="ECO:0000259" key="5">
    <source>
        <dbReference type="Pfam" id="PF00700"/>
    </source>
</evidence>
<dbReference type="SUPFAM" id="SSF64518">
    <property type="entry name" value="Phase 1 flagellin"/>
    <property type="match status" value="1"/>
</dbReference>
<keyword evidence="6" id="KW-0282">Flagellum</keyword>
<evidence type="ECO:0000259" key="4">
    <source>
        <dbReference type="Pfam" id="PF00669"/>
    </source>
</evidence>
<dbReference type="PANTHER" id="PTHR42792">
    <property type="entry name" value="FLAGELLIN"/>
    <property type="match status" value="1"/>
</dbReference>
<feature type="domain" description="Flagellin C-terminal" evidence="5">
    <location>
        <begin position="293"/>
        <end position="375"/>
    </location>
</feature>
<dbReference type="EMBL" id="JBIACJ010000004">
    <property type="protein sequence ID" value="MFE8696497.1"/>
    <property type="molecule type" value="Genomic_DNA"/>
</dbReference>
<dbReference type="Pfam" id="PF00669">
    <property type="entry name" value="Flagellin_N"/>
    <property type="match status" value="1"/>
</dbReference>
<dbReference type="PANTHER" id="PTHR42792:SF1">
    <property type="entry name" value="FLAGELLAR HOOK-ASSOCIATED PROTEIN 3"/>
    <property type="match status" value="1"/>
</dbReference>
<feature type="domain" description="Flagellin N-terminal" evidence="4">
    <location>
        <begin position="8"/>
        <end position="139"/>
    </location>
</feature>
<accession>A0ABW6K184</accession>
<evidence type="ECO:0000256" key="2">
    <source>
        <dbReference type="ARBA" id="ARBA00005709"/>
    </source>
</evidence>
<sequence>MMRVTQGMLINNNMKYLSQNYNRLTSLNDQLMSGKKISKPSDDPVIAMKGMHYRSQVTEIAQFKRNLNEGFNWMDSADSTLNEAGQVLQRIRELTVQGSNDSYDATARGNIAKEIERLQEHLVALGNAKVGDNFIFNGTDSDKKPINENQLNVDFGKFVGEADKQGYVISYQGQTFKYTSDNTFVSASGEKMIVDPDTQRVTYQYKEAIEHRDGEMTDVEKTLSAEKLVISKESAVSKNTEDVAIEVMKGIKIPINIQPQGAFSVELFSGLESLKKMLNDPSTEGKDVNKTLDHLDRMMNDVVSTRAELGARTNRAEMVQNRLLEQEVIAKKTVSENEDVDFEQVIIDLSIQENLHKASLAVGARLIQPTLMDYLR</sequence>
<keyword evidence="3" id="KW-0975">Bacterial flagellum</keyword>
<proteinExistence type="inferred from homology"/>
<dbReference type="InterPro" id="IPR001492">
    <property type="entry name" value="Flagellin"/>
</dbReference>
<protein>
    <submittedName>
        <fullName evidence="6">Flagellar hook-associated protein FlgL</fullName>
    </submittedName>
</protein>
<dbReference type="NCBIfam" id="TIGR02550">
    <property type="entry name" value="flagell_flgL"/>
    <property type="match status" value="1"/>
</dbReference>
<evidence type="ECO:0000256" key="3">
    <source>
        <dbReference type="ARBA" id="ARBA00023143"/>
    </source>
</evidence>
<dbReference type="InterPro" id="IPR013384">
    <property type="entry name" value="Flagell_FlgL"/>
</dbReference>
<reference evidence="6 7" key="1">
    <citation type="submission" date="2024-08" db="EMBL/GenBank/DDBJ databases">
        <title>Two novel Cytobacillus novel species.</title>
        <authorList>
            <person name="Liu G."/>
        </authorList>
    </citation>
    <scope>NUCLEOTIDE SEQUENCE [LARGE SCALE GENOMIC DNA]</scope>
    <source>
        <strain evidence="6 7">FJAT-53684</strain>
    </source>
</reference>
<gene>
    <name evidence="6" type="primary">flgL</name>
    <name evidence="6" type="ORF">ACFYKT_09130</name>
</gene>
<keyword evidence="7" id="KW-1185">Reference proteome</keyword>
<evidence type="ECO:0000313" key="7">
    <source>
        <dbReference type="Proteomes" id="UP001601058"/>
    </source>
</evidence>
<dbReference type="Proteomes" id="UP001601058">
    <property type="component" value="Unassembled WGS sequence"/>
</dbReference>
<keyword evidence="6" id="KW-0969">Cilium</keyword>
<comment type="subcellular location">
    <subcellularLocation>
        <location evidence="1">Bacterial flagellum</location>
    </subcellularLocation>
</comment>
<dbReference type="InterPro" id="IPR001029">
    <property type="entry name" value="Flagellin_N"/>
</dbReference>
<dbReference type="Pfam" id="PF00700">
    <property type="entry name" value="Flagellin_C"/>
    <property type="match status" value="1"/>
</dbReference>
<comment type="similarity">
    <text evidence="2">Belongs to the bacterial flagellin family.</text>
</comment>
<evidence type="ECO:0000256" key="1">
    <source>
        <dbReference type="ARBA" id="ARBA00004365"/>
    </source>
</evidence>
<dbReference type="InterPro" id="IPR046358">
    <property type="entry name" value="Flagellin_C"/>
</dbReference>
<dbReference type="Gene3D" id="1.20.1330.10">
    <property type="entry name" value="f41 fragment of flagellin, N-terminal domain"/>
    <property type="match status" value="1"/>
</dbReference>
<name>A0ABW6K184_9BACI</name>
<keyword evidence="6" id="KW-0966">Cell projection</keyword>
<dbReference type="RefSeq" id="WP_389218588.1">
    <property type="nucleotide sequence ID" value="NZ_JBIACJ010000004.1"/>
</dbReference>
<organism evidence="6 7">
    <name type="scientific">Cytobacillus mangrovibacter</name>
    <dbReference type="NCBI Taxonomy" id="3299024"/>
    <lineage>
        <taxon>Bacteria</taxon>
        <taxon>Bacillati</taxon>
        <taxon>Bacillota</taxon>
        <taxon>Bacilli</taxon>
        <taxon>Bacillales</taxon>
        <taxon>Bacillaceae</taxon>
        <taxon>Cytobacillus</taxon>
    </lineage>
</organism>